<evidence type="ECO:0000313" key="2">
    <source>
        <dbReference type="Proteomes" id="UP000326340"/>
    </source>
</evidence>
<proteinExistence type="predicted"/>
<organism evidence="1 2">
    <name type="scientific">Colletotrichum shisoi</name>
    <dbReference type="NCBI Taxonomy" id="2078593"/>
    <lineage>
        <taxon>Eukaryota</taxon>
        <taxon>Fungi</taxon>
        <taxon>Dikarya</taxon>
        <taxon>Ascomycota</taxon>
        <taxon>Pezizomycotina</taxon>
        <taxon>Sordariomycetes</taxon>
        <taxon>Hypocreomycetidae</taxon>
        <taxon>Glomerellales</taxon>
        <taxon>Glomerellaceae</taxon>
        <taxon>Colletotrichum</taxon>
        <taxon>Colletotrichum destructivum species complex</taxon>
    </lineage>
</organism>
<evidence type="ECO:0000313" key="1">
    <source>
        <dbReference type="EMBL" id="TQN63857.1"/>
    </source>
</evidence>
<accession>A0A5Q4BAT9</accession>
<protein>
    <recommendedName>
        <fullName evidence="3">SprT-like domain-containing protein</fullName>
    </recommendedName>
</protein>
<evidence type="ECO:0008006" key="3">
    <source>
        <dbReference type="Google" id="ProtNLM"/>
    </source>
</evidence>
<sequence length="243" mass="28034">MNTRSSESEAGHGPEGQYGAYHIGELVTKTIRHGLSLDPKCALYVQDKLEYALIEGLHELYNSRSREHLDHILDVARMIDEYFLQGWLTCVQRHPSPQRTRLSYLRIAIRDGNENCENSRSSFRVEMRDDDIGSLPIVDIDIDSAGRWTITQTIEMLIHEMVHGYLLLFSCRGGFSQEFGGCGWHSLERRGRHGHFVRMLMRHIFDTIQEWNDVLGCFGEDFIGRCNQEDQGDALISMRNLFL</sequence>
<keyword evidence="2" id="KW-1185">Reference proteome</keyword>
<reference evidence="1 2" key="1">
    <citation type="journal article" date="2019" name="Sci. Rep.">
        <title>Colletotrichum shisoi sp. nov., an anthracnose pathogen of Perilla frutescens in Japan: molecular phylogenetic, morphological and genomic evidence.</title>
        <authorList>
            <person name="Gan P."/>
            <person name="Tsushima A."/>
            <person name="Hiroyama R."/>
            <person name="Narusaka M."/>
            <person name="Takano Y."/>
            <person name="Narusaka Y."/>
            <person name="Kawaradani M."/>
            <person name="Damm U."/>
            <person name="Shirasu K."/>
        </authorList>
    </citation>
    <scope>NUCLEOTIDE SEQUENCE [LARGE SCALE GENOMIC DNA]</scope>
    <source>
        <strain evidence="1 2">PG-2018a</strain>
    </source>
</reference>
<gene>
    <name evidence="1" type="ORF">CSHISOI_11564</name>
</gene>
<dbReference type="Proteomes" id="UP000326340">
    <property type="component" value="Unassembled WGS sequence"/>
</dbReference>
<dbReference type="OrthoDB" id="4837982at2759"/>
<dbReference type="AlphaFoldDB" id="A0A5Q4BAT9"/>
<name>A0A5Q4BAT9_9PEZI</name>
<dbReference type="EMBL" id="PUHP01003458">
    <property type="protein sequence ID" value="TQN63857.1"/>
    <property type="molecule type" value="Genomic_DNA"/>
</dbReference>
<comment type="caution">
    <text evidence="1">The sequence shown here is derived from an EMBL/GenBank/DDBJ whole genome shotgun (WGS) entry which is preliminary data.</text>
</comment>